<evidence type="ECO:0000256" key="3">
    <source>
        <dbReference type="ARBA" id="ARBA00022692"/>
    </source>
</evidence>
<dbReference type="Proteomes" id="UP000577419">
    <property type="component" value="Unassembled WGS sequence"/>
</dbReference>
<evidence type="ECO:0000256" key="5">
    <source>
        <dbReference type="ARBA" id="ARBA00022989"/>
    </source>
</evidence>
<evidence type="ECO:0000256" key="8">
    <source>
        <dbReference type="ARBA" id="ARBA00037847"/>
    </source>
</evidence>
<evidence type="ECO:0000256" key="7">
    <source>
        <dbReference type="ARBA" id="ARBA00023136"/>
    </source>
</evidence>
<reference evidence="11" key="3">
    <citation type="submission" date="2021-05" db="EMBL/GenBank/DDBJ databases">
        <title>Protein family content uncovers lineage relationships and bacterial pathway maintenance mechanisms in DPANN archaea.</title>
        <authorList>
            <person name="Castelle C.J."/>
            <person name="Meheust R."/>
            <person name="Jaffe A.L."/>
            <person name="Seitz K."/>
            <person name="Gong X."/>
            <person name="Baker B.J."/>
            <person name="Banfield J.F."/>
        </authorList>
    </citation>
    <scope>NUCLEOTIDE SEQUENCE</scope>
    <source>
        <strain evidence="11">RIFCSPHIGHO2_01_FULL_GW2011_AR10_43_9</strain>
    </source>
</reference>
<evidence type="ECO:0000256" key="6">
    <source>
        <dbReference type="ARBA" id="ARBA00023010"/>
    </source>
</evidence>
<evidence type="ECO:0000256" key="4">
    <source>
        <dbReference type="ARBA" id="ARBA00022927"/>
    </source>
</evidence>
<evidence type="ECO:0000256" key="9">
    <source>
        <dbReference type="SAM" id="Phobius"/>
    </source>
</evidence>
<dbReference type="GO" id="GO:0012505">
    <property type="term" value="C:endomembrane system"/>
    <property type="evidence" value="ECO:0007669"/>
    <property type="project" value="UniProtKB-SubCell"/>
</dbReference>
<accession>A0A7J4ISP5</accession>
<evidence type="ECO:0000313" key="11">
    <source>
        <dbReference type="EMBL" id="MBS3059755.1"/>
    </source>
</evidence>
<feature type="transmembrane region" description="Helical" evidence="9">
    <location>
        <begin position="35"/>
        <end position="53"/>
    </location>
</feature>
<dbReference type="EMBL" id="DUFG01000018">
    <property type="protein sequence ID" value="HIH08482.1"/>
    <property type="molecule type" value="Genomic_DNA"/>
</dbReference>
<reference evidence="11" key="2">
    <citation type="submission" date="2021-03" db="EMBL/GenBank/DDBJ databases">
        <authorList>
            <person name="Jaffe A."/>
        </authorList>
    </citation>
    <scope>NUCLEOTIDE SEQUENCE</scope>
    <source>
        <strain evidence="11">RIFCSPHIGHO2_01_FULL_GW2011_AR10_43_9</strain>
    </source>
</reference>
<evidence type="ECO:0000313" key="12">
    <source>
        <dbReference type="Proteomes" id="UP000577419"/>
    </source>
</evidence>
<evidence type="ECO:0000256" key="1">
    <source>
        <dbReference type="ARBA" id="ARBA00006103"/>
    </source>
</evidence>
<dbReference type="AlphaFoldDB" id="A0A7J4ISP5"/>
<sequence length="54" mass="5703">MKFQRAASTGGPSSSIGIMRFFDTDTGGPKMSPEFVVVVSAVIVLVILLVQFLG</sequence>
<comment type="similarity">
    <text evidence="1">Belongs to the SEC61-beta family.</text>
</comment>
<proteinExistence type="inferred from homology"/>
<keyword evidence="6" id="KW-0811">Translocation</keyword>
<comment type="subcellular location">
    <subcellularLocation>
        <location evidence="8">Endomembrane system</location>
        <topology evidence="8">Single-pass membrane protein</topology>
    </subcellularLocation>
</comment>
<dbReference type="GO" id="GO:0015031">
    <property type="term" value="P:protein transport"/>
    <property type="evidence" value="ECO:0007669"/>
    <property type="project" value="UniProtKB-KW"/>
</dbReference>
<dbReference type="Pfam" id="PF03911">
    <property type="entry name" value="Sec61_beta"/>
    <property type="match status" value="1"/>
</dbReference>
<keyword evidence="2" id="KW-0813">Transport</keyword>
<reference evidence="10" key="1">
    <citation type="journal article" date="2020" name="bioRxiv">
        <title>A rank-normalized archaeal taxonomy based on genome phylogeny resolves widespread incomplete and uneven classifications.</title>
        <authorList>
            <person name="Rinke C."/>
            <person name="Chuvochina M."/>
            <person name="Mussig A.J."/>
            <person name="Chaumeil P.-A."/>
            <person name="Waite D.W."/>
            <person name="Whitman W.B."/>
            <person name="Parks D.H."/>
            <person name="Hugenholtz P."/>
        </authorList>
    </citation>
    <scope>NUCLEOTIDE SEQUENCE</scope>
    <source>
        <strain evidence="10">UBA10011</strain>
    </source>
</reference>
<protein>
    <submittedName>
        <fullName evidence="10">Preprotein translocase subunit Sec61beta</fullName>
    </submittedName>
</protein>
<dbReference type="EMBL" id="JAGVWF010000076">
    <property type="protein sequence ID" value="MBS3059755.1"/>
    <property type="molecule type" value="Genomic_DNA"/>
</dbReference>
<evidence type="ECO:0000256" key="2">
    <source>
        <dbReference type="ARBA" id="ARBA00022448"/>
    </source>
</evidence>
<evidence type="ECO:0000313" key="10">
    <source>
        <dbReference type="EMBL" id="HIH08482.1"/>
    </source>
</evidence>
<comment type="caution">
    <text evidence="10">The sequence shown here is derived from an EMBL/GenBank/DDBJ whole genome shotgun (WGS) entry which is preliminary data.</text>
</comment>
<keyword evidence="3 9" id="KW-0812">Transmembrane</keyword>
<dbReference type="InterPro" id="IPR016482">
    <property type="entry name" value="SecG/Sec61-beta/Sbh"/>
</dbReference>
<organism evidence="10 12">
    <name type="scientific">Candidatus Iainarchaeum sp</name>
    <dbReference type="NCBI Taxonomy" id="3101447"/>
    <lineage>
        <taxon>Archaea</taxon>
        <taxon>Candidatus Iainarchaeota</taxon>
        <taxon>Candidatus Iainarchaeia</taxon>
        <taxon>Candidatus Iainarchaeales</taxon>
        <taxon>Candidatus Iainarchaeaceae</taxon>
        <taxon>Candidatus Iainarchaeum</taxon>
    </lineage>
</organism>
<keyword evidence="7 9" id="KW-0472">Membrane</keyword>
<keyword evidence="5 9" id="KW-1133">Transmembrane helix</keyword>
<name>A0A7J4ISP5_9ARCH</name>
<keyword evidence="4" id="KW-0653">Protein transport</keyword>
<gene>
    <name evidence="10" type="ORF">HA237_03870</name>
    <name evidence="11" type="ORF">J4224_05025</name>
</gene>
<dbReference type="Proteomes" id="UP000683213">
    <property type="component" value="Unassembled WGS sequence"/>
</dbReference>